<evidence type="ECO:0000313" key="4">
    <source>
        <dbReference type="Proteomes" id="UP000694388"/>
    </source>
</evidence>
<keyword evidence="4" id="KW-1185">Reference proteome</keyword>
<evidence type="ECO:0000256" key="2">
    <source>
        <dbReference type="SAM" id="MobiDB-lite"/>
    </source>
</evidence>
<sequence>MDCRSDLAQAEDSICKNKGIIKEYKQICSQLSKQLDEMELRRQREKQCIQNWVGGCVNCSKVLEQAPTRSETASAELNNPQLASTPSPNEPDSVPVSQCDASEFPSSESLTSIVKPSNPEPCALQRASEQHMQEQLRDMEQELAMVKLQVVQAECKIQDLEHDLVNTRAEAPKKSSWFNRSFGLGKNVTTSLTSPKESE</sequence>
<protein>
    <submittedName>
        <fullName evidence="3">Uncharacterized protein</fullName>
    </submittedName>
</protein>
<reference evidence="3" key="2">
    <citation type="submission" date="2025-09" db="UniProtKB">
        <authorList>
            <consortium name="Ensembl"/>
        </authorList>
    </citation>
    <scope>IDENTIFICATION</scope>
</reference>
<dbReference type="Ensembl" id="ENSEBUT00000003864.1">
    <property type="protein sequence ID" value="ENSEBUP00000003492.1"/>
    <property type="gene ID" value="ENSEBUG00000002538.1"/>
</dbReference>
<evidence type="ECO:0000313" key="3">
    <source>
        <dbReference type="Ensembl" id="ENSEBUP00000003492.1"/>
    </source>
</evidence>
<feature type="region of interest" description="Disordered" evidence="2">
    <location>
        <begin position="70"/>
        <end position="116"/>
    </location>
</feature>
<dbReference type="PANTHER" id="PTHR47728:SF1">
    <property type="entry name" value="RAB GTPASE ACTIVATING PROTEIN 1 LIKE"/>
    <property type="match status" value="1"/>
</dbReference>
<dbReference type="PANTHER" id="PTHR47728">
    <property type="entry name" value="RAB GTPASE-ACTIVATING PROTEIN 1-LIKE"/>
    <property type="match status" value="1"/>
</dbReference>
<accession>A0A8C4N7L2</accession>
<feature type="coiled-coil region" evidence="1">
    <location>
        <begin position="21"/>
        <end position="48"/>
    </location>
</feature>
<dbReference type="AlphaFoldDB" id="A0A8C4N7L2"/>
<name>A0A8C4N7L2_EPTBU</name>
<feature type="compositionally biased region" description="Polar residues" evidence="2">
    <location>
        <begin position="95"/>
        <end position="115"/>
    </location>
</feature>
<keyword evidence="1" id="KW-0175">Coiled coil</keyword>
<feature type="coiled-coil region" evidence="1">
    <location>
        <begin position="129"/>
        <end position="170"/>
    </location>
</feature>
<reference evidence="3" key="1">
    <citation type="submission" date="2025-08" db="UniProtKB">
        <authorList>
            <consortium name="Ensembl"/>
        </authorList>
    </citation>
    <scope>IDENTIFICATION</scope>
</reference>
<evidence type="ECO:0000256" key="1">
    <source>
        <dbReference type="SAM" id="Coils"/>
    </source>
</evidence>
<organism evidence="3 4">
    <name type="scientific">Eptatretus burgeri</name>
    <name type="common">Inshore hagfish</name>
    <dbReference type="NCBI Taxonomy" id="7764"/>
    <lineage>
        <taxon>Eukaryota</taxon>
        <taxon>Metazoa</taxon>
        <taxon>Chordata</taxon>
        <taxon>Craniata</taxon>
        <taxon>Vertebrata</taxon>
        <taxon>Cyclostomata</taxon>
        <taxon>Myxini</taxon>
        <taxon>Myxiniformes</taxon>
        <taxon>Myxinidae</taxon>
        <taxon>Eptatretinae</taxon>
        <taxon>Eptatretus</taxon>
    </lineage>
</organism>
<dbReference type="Proteomes" id="UP000694388">
    <property type="component" value="Unplaced"/>
</dbReference>
<feature type="compositionally biased region" description="Polar residues" evidence="2">
    <location>
        <begin position="70"/>
        <end position="87"/>
    </location>
</feature>
<proteinExistence type="predicted"/>